<name>A0A5B7ZU35_9GAMM</name>
<reference evidence="6 7" key="1">
    <citation type="submission" date="2019-06" db="EMBL/GenBank/DDBJ databases">
        <title>Thermomonas aquatica sp. nov., isolated from an industrial wastewater treatment plant.</title>
        <authorList>
            <person name="Jeon J.H."/>
            <person name="Park D.-S."/>
        </authorList>
    </citation>
    <scope>NUCLEOTIDE SEQUENCE [LARGE SCALE GENOMIC DNA]</scope>
    <source>
        <strain evidence="6 7">SY21</strain>
    </source>
</reference>
<feature type="transmembrane region" description="Helical" evidence="5">
    <location>
        <begin position="105"/>
        <end position="127"/>
    </location>
</feature>
<organism evidence="6 7">
    <name type="scientific">Thermomonas aquatica</name>
    <dbReference type="NCBI Taxonomy" id="2202149"/>
    <lineage>
        <taxon>Bacteria</taxon>
        <taxon>Pseudomonadati</taxon>
        <taxon>Pseudomonadota</taxon>
        <taxon>Gammaproteobacteria</taxon>
        <taxon>Lysobacterales</taxon>
        <taxon>Lysobacteraceae</taxon>
        <taxon>Thermomonas</taxon>
    </lineage>
</organism>
<keyword evidence="2 5" id="KW-0812">Transmembrane</keyword>
<keyword evidence="7" id="KW-1185">Reference proteome</keyword>
<dbReference type="PANTHER" id="PTHR35814:SF1">
    <property type="entry name" value="GLUTATHIONE S-TRANSFERASE-RELATED"/>
    <property type="match status" value="1"/>
</dbReference>
<dbReference type="KEGG" id="thes:FHQ07_12310"/>
<dbReference type="InterPro" id="IPR023352">
    <property type="entry name" value="MAPEG-like_dom_sf"/>
</dbReference>
<evidence type="ECO:0000256" key="4">
    <source>
        <dbReference type="ARBA" id="ARBA00023136"/>
    </source>
</evidence>
<evidence type="ECO:0000256" key="3">
    <source>
        <dbReference type="ARBA" id="ARBA00022989"/>
    </source>
</evidence>
<keyword evidence="3 5" id="KW-1133">Transmembrane helix</keyword>
<keyword evidence="4 5" id="KW-0472">Membrane</keyword>
<sequence>MPKITLLFAALHALLLLALAVPIARYRHAHKIGLGDGGDKLLARRIRVHGNFIEHVPLALLLLAMLELCGLPAVGVWSFGSVLLLGRLLHAAGLSRHGGYSFGRFWGTSLTWLSLLLMALAGLWLALR</sequence>
<evidence type="ECO:0000256" key="2">
    <source>
        <dbReference type="ARBA" id="ARBA00022692"/>
    </source>
</evidence>
<gene>
    <name evidence="6" type="ORF">FHQ07_12310</name>
</gene>
<evidence type="ECO:0000256" key="1">
    <source>
        <dbReference type="ARBA" id="ARBA00004370"/>
    </source>
</evidence>
<dbReference type="AlphaFoldDB" id="A0A5B7ZU35"/>
<evidence type="ECO:0000313" key="6">
    <source>
        <dbReference type="EMBL" id="QDA58036.1"/>
    </source>
</evidence>
<dbReference type="RefSeq" id="WP_139717113.1">
    <property type="nucleotide sequence ID" value="NZ_CP040871.1"/>
</dbReference>
<dbReference type="Proteomes" id="UP000308149">
    <property type="component" value="Chromosome"/>
</dbReference>
<proteinExistence type="predicted"/>
<dbReference type="GO" id="GO:0016020">
    <property type="term" value="C:membrane"/>
    <property type="evidence" value="ECO:0007669"/>
    <property type="project" value="UniProtKB-SubCell"/>
</dbReference>
<protein>
    <submittedName>
        <fullName evidence="6">MAPEG family protein</fullName>
    </submittedName>
</protein>
<dbReference type="Pfam" id="PF01124">
    <property type="entry name" value="MAPEG"/>
    <property type="match status" value="1"/>
</dbReference>
<feature type="transmembrane region" description="Helical" evidence="5">
    <location>
        <begin position="58"/>
        <end position="85"/>
    </location>
</feature>
<dbReference type="SUPFAM" id="SSF161084">
    <property type="entry name" value="MAPEG domain-like"/>
    <property type="match status" value="1"/>
</dbReference>
<dbReference type="EMBL" id="CP040871">
    <property type="protein sequence ID" value="QDA58036.1"/>
    <property type="molecule type" value="Genomic_DNA"/>
</dbReference>
<dbReference type="Gene3D" id="1.20.120.550">
    <property type="entry name" value="Membrane associated eicosanoid/glutathione metabolism-like domain"/>
    <property type="match status" value="1"/>
</dbReference>
<evidence type="ECO:0000313" key="7">
    <source>
        <dbReference type="Proteomes" id="UP000308149"/>
    </source>
</evidence>
<dbReference type="InterPro" id="IPR001129">
    <property type="entry name" value="Membr-assoc_MAPEG"/>
</dbReference>
<accession>A0A5B7ZU35</accession>
<comment type="subcellular location">
    <subcellularLocation>
        <location evidence="1">Membrane</location>
    </subcellularLocation>
</comment>
<dbReference type="PANTHER" id="PTHR35814">
    <property type="match status" value="1"/>
</dbReference>
<evidence type="ECO:0000256" key="5">
    <source>
        <dbReference type="SAM" id="Phobius"/>
    </source>
</evidence>